<protein>
    <submittedName>
        <fullName evidence="1">Uncharacterized protein</fullName>
    </submittedName>
</protein>
<dbReference type="Gene3D" id="1.25.40.10">
    <property type="entry name" value="Tetratricopeptide repeat domain"/>
    <property type="match status" value="4"/>
</dbReference>
<evidence type="ECO:0000313" key="2">
    <source>
        <dbReference type="Proteomes" id="UP000199504"/>
    </source>
</evidence>
<evidence type="ECO:0000313" key="1">
    <source>
        <dbReference type="EMBL" id="SCE94023.1"/>
    </source>
</evidence>
<proteinExistence type="predicted"/>
<keyword evidence="2" id="KW-1185">Reference proteome</keyword>
<name>A0A1C4WCS9_9ACTN</name>
<dbReference type="STRING" id="262898.GA0070564_102173"/>
<reference evidence="2" key="1">
    <citation type="submission" date="2016-06" db="EMBL/GenBank/DDBJ databases">
        <authorList>
            <person name="Varghese N."/>
            <person name="Submissions Spin"/>
        </authorList>
    </citation>
    <scope>NUCLEOTIDE SEQUENCE [LARGE SCALE GENOMIC DNA]</scope>
    <source>
        <strain evidence="2">DSM 44830</strain>
    </source>
</reference>
<dbReference type="Proteomes" id="UP000199504">
    <property type="component" value="Unassembled WGS sequence"/>
</dbReference>
<dbReference type="InterPro" id="IPR011990">
    <property type="entry name" value="TPR-like_helical_dom_sf"/>
</dbReference>
<dbReference type="AlphaFoldDB" id="A0A1C4WCS9"/>
<dbReference type="EMBL" id="FMCX01000002">
    <property type="protein sequence ID" value="SCE94023.1"/>
    <property type="molecule type" value="Genomic_DNA"/>
</dbReference>
<gene>
    <name evidence="1" type="ORF">GA0070564_102173</name>
</gene>
<accession>A0A1C4WCS9</accession>
<organism evidence="1 2">
    <name type="scientific">Micromonospora mirobrigensis</name>
    <dbReference type="NCBI Taxonomy" id="262898"/>
    <lineage>
        <taxon>Bacteria</taxon>
        <taxon>Bacillati</taxon>
        <taxon>Actinomycetota</taxon>
        <taxon>Actinomycetes</taxon>
        <taxon>Micromonosporales</taxon>
        <taxon>Micromonosporaceae</taxon>
        <taxon>Micromonospora</taxon>
    </lineage>
</organism>
<sequence>MAAEGHDHARIYQAGRDLHVGHAPVARSGYRYQVERLAPTVLRDRDAELAELAAFCTAADGPPYAWWRAGPWAGKSALLSWFALHPPPGVRLVPFFVTARFAGSSDRGAFLDVLSVQLAELLGEPAPTGLPEAVREGALLDQLDRAAARCAERGGRLVLLVDGLDEDRGVRAGPDAHSIAALLPARPAHGMRVLVAGRPNPPIPGDVPDRHPLRDPAAIRELAASPHAEAVRHDANRELRRLLDGTDLQRDLLGLLTAAVGGLGGADLAELTGADQWEVEEHLHTVSGRTFLTQASRWRPEDGPQVYVLGHEELQQSARHYLGPVRLAGYRERLHGWAEGYRRRGWPEKTPEYLLRGWFRLLRATGDVDRMVACGTDAARHDRMLDLSGGDVTALEEIAVAHEALLTRDEPDLVAMARLAVHRDRMTDRNRRIPEHLPGVWAALGQVERADALLRSILAPPRRAMALGHVMTALAARGSIDRAEQLARDIADGSQLDEILLGLASAAAERGGLVHAERIVGSMSNPGADAWRRLARATLVAGDLTGGRRLAGRALRAASDLPYAGSRAHQGATLVPLLLHCGYWAAGERVAERLDAEARVATDRAQRGEVVIALAEALAKLGAGSYTRDRLPAVVDRAVASAPSWRLPALAGTLAGGGWYELAERVVAASQTPRDQVRVLARMVEAAPVWSDAAAERIDRMRMLTDTLRAGEDRSAALRDVADAVAAHGDEFRALNLARLLSQPSERIDLWCRLGQSLQRAGQSRRAYLAAAAAIRLLPLVDDAGQRRAAGRGMLRLLVACGRPEEATTLASAVEESDERADALALVAAELARAGDPVTAGTLARQAEAAYAAAAGGDGGRSAVVAGVVGLAAGESVDRSLAVVELAPSTEDRAWALVGLARWCAATGGPELADTLARRARQAAGQIRDRRDRGLPLTVLLPPPPAPPPAVNWDPYPTARSVHDPDAGPLLRRLEEDPAPPGLVDQAEAVTRAVSDPDDRDQALAVLTGLLGRAGEMDRAERLAAQIEDRRIRAEALTALTRAATERGATDRAQRLAGSIDEGHSIDEEYHGTWALTALAETLAQAGAPDRAEAVIRSISADERGDAVGRLAEALARHGHPGRAEQLARSIPERHRQAKALTAVAGWAPPAQARRLLAAALHLGGWTISSEVLARVEPAAGLAVADEYFALTGASWWREALAAQPGPDTSGTAVG</sequence>